<keyword evidence="3" id="KW-1185">Reference proteome</keyword>
<keyword evidence="1" id="KW-1133">Transmembrane helix</keyword>
<accession>A0ABW0FQT0</accession>
<keyword evidence="1" id="KW-0812">Transmembrane</keyword>
<sequence length="72" mass="7825">MGLRARRAIASVCILAFLTFYIWAVIAVGGHVPDHPLATLAYYGLAGTLWGVPLLPLMSWAEGKPFLKRTKG</sequence>
<evidence type="ECO:0000313" key="3">
    <source>
        <dbReference type="Proteomes" id="UP001596152"/>
    </source>
</evidence>
<dbReference type="RefSeq" id="WP_374035988.1">
    <property type="nucleotide sequence ID" value="NZ_CP169082.1"/>
</dbReference>
<dbReference type="EMBL" id="JBHSLF010000014">
    <property type="protein sequence ID" value="MFC5343769.1"/>
    <property type="molecule type" value="Genomic_DNA"/>
</dbReference>
<proteinExistence type="predicted"/>
<dbReference type="Proteomes" id="UP001596152">
    <property type="component" value="Unassembled WGS sequence"/>
</dbReference>
<comment type="caution">
    <text evidence="2">The sequence shown here is derived from an EMBL/GenBank/DDBJ whole genome shotgun (WGS) entry which is preliminary data.</text>
</comment>
<gene>
    <name evidence="2" type="ORF">ACFPIE_07580</name>
</gene>
<name>A0ABW0FQT0_9CAUL</name>
<feature type="transmembrane region" description="Helical" evidence="1">
    <location>
        <begin position="40"/>
        <end position="61"/>
    </location>
</feature>
<evidence type="ECO:0000256" key="1">
    <source>
        <dbReference type="SAM" id="Phobius"/>
    </source>
</evidence>
<evidence type="ECO:0000313" key="2">
    <source>
        <dbReference type="EMBL" id="MFC5343769.1"/>
    </source>
</evidence>
<dbReference type="InterPro" id="IPR021265">
    <property type="entry name" value="DUF2842"/>
</dbReference>
<protein>
    <submittedName>
        <fullName evidence="2">DUF2842 domain-containing protein</fullName>
    </submittedName>
</protein>
<dbReference type="Pfam" id="PF11003">
    <property type="entry name" value="DUF2842"/>
    <property type="match status" value="1"/>
</dbReference>
<reference evidence="3" key="1">
    <citation type="journal article" date="2019" name="Int. J. Syst. Evol. Microbiol.">
        <title>The Global Catalogue of Microorganisms (GCM) 10K type strain sequencing project: providing services to taxonomists for standard genome sequencing and annotation.</title>
        <authorList>
            <consortium name="The Broad Institute Genomics Platform"/>
            <consortium name="The Broad Institute Genome Sequencing Center for Infectious Disease"/>
            <person name="Wu L."/>
            <person name="Ma J."/>
        </authorList>
    </citation>
    <scope>NUCLEOTIDE SEQUENCE [LARGE SCALE GENOMIC DNA]</scope>
    <source>
        <strain evidence="3">JCM 12125</strain>
    </source>
</reference>
<keyword evidence="1" id="KW-0472">Membrane</keyword>
<organism evidence="2 3">
    <name type="scientific">Brevundimonas staleyi</name>
    <dbReference type="NCBI Taxonomy" id="74326"/>
    <lineage>
        <taxon>Bacteria</taxon>
        <taxon>Pseudomonadati</taxon>
        <taxon>Pseudomonadota</taxon>
        <taxon>Alphaproteobacteria</taxon>
        <taxon>Caulobacterales</taxon>
        <taxon>Caulobacteraceae</taxon>
        <taxon>Brevundimonas</taxon>
    </lineage>
</organism>